<dbReference type="Proteomes" id="UP000324629">
    <property type="component" value="Unassembled WGS sequence"/>
</dbReference>
<sequence length="222" mass="24711">MEFYNIGAKNVMSADGTETSFPSISRLQTCLLSSESQTFQWTTLSDQINNSAETEDTHNAEPSVEPTTRHNLKLPTELTQIPFSELNTAPPAKLSFVTARSFGSRKSLPGLTSDCSKPAEYALPEPEQSVKLSFTAQKLSKGRKIKRLKADKQLYEELLSLKQKTSNDKCKVLSNLEEKDTCAIETANLFSNGQPKMAHNETETVPKCRTKVQVQVKSRPPR</sequence>
<keyword evidence="3" id="KW-1185">Reference proteome</keyword>
<accession>A0A5J4NPY0</accession>
<name>A0A5J4NPY0_9TREM</name>
<evidence type="ECO:0000313" key="3">
    <source>
        <dbReference type="Proteomes" id="UP000324629"/>
    </source>
</evidence>
<evidence type="ECO:0000256" key="1">
    <source>
        <dbReference type="SAM" id="MobiDB-lite"/>
    </source>
</evidence>
<protein>
    <submittedName>
        <fullName evidence="2">Uncharacterized protein</fullName>
    </submittedName>
</protein>
<dbReference type="AlphaFoldDB" id="A0A5J4NPY0"/>
<feature type="region of interest" description="Disordered" evidence="1">
    <location>
        <begin position="52"/>
        <end position="71"/>
    </location>
</feature>
<evidence type="ECO:0000313" key="2">
    <source>
        <dbReference type="EMBL" id="KAA3677623.1"/>
    </source>
</evidence>
<organism evidence="2 3">
    <name type="scientific">Paragonimus westermani</name>
    <dbReference type="NCBI Taxonomy" id="34504"/>
    <lineage>
        <taxon>Eukaryota</taxon>
        <taxon>Metazoa</taxon>
        <taxon>Spiralia</taxon>
        <taxon>Lophotrochozoa</taxon>
        <taxon>Platyhelminthes</taxon>
        <taxon>Trematoda</taxon>
        <taxon>Digenea</taxon>
        <taxon>Plagiorchiida</taxon>
        <taxon>Troglotremata</taxon>
        <taxon>Troglotrematidae</taxon>
        <taxon>Paragonimus</taxon>
    </lineage>
</organism>
<gene>
    <name evidence="2" type="ORF">DEA37_0003640</name>
</gene>
<reference evidence="2 3" key="1">
    <citation type="journal article" date="2019" name="Gigascience">
        <title>Whole-genome sequence of the oriental lung fluke Paragonimus westermani.</title>
        <authorList>
            <person name="Oey H."/>
            <person name="Zakrzewski M."/>
            <person name="Narain K."/>
            <person name="Devi K.R."/>
            <person name="Agatsuma T."/>
            <person name="Nawaratna S."/>
            <person name="Gobert G.N."/>
            <person name="Jones M.K."/>
            <person name="Ragan M.A."/>
            <person name="McManus D.P."/>
            <person name="Krause L."/>
        </authorList>
    </citation>
    <scope>NUCLEOTIDE SEQUENCE [LARGE SCALE GENOMIC DNA]</scope>
    <source>
        <strain evidence="2 3">IND2009</strain>
    </source>
</reference>
<proteinExistence type="predicted"/>
<dbReference type="EMBL" id="QNGE01001418">
    <property type="protein sequence ID" value="KAA3677623.1"/>
    <property type="molecule type" value="Genomic_DNA"/>
</dbReference>
<comment type="caution">
    <text evidence="2">The sequence shown here is derived from an EMBL/GenBank/DDBJ whole genome shotgun (WGS) entry which is preliminary data.</text>
</comment>